<comment type="caution">
    <text evidence="2">The sequence shown here is derived from an EMBL/GenBank/DDBJ whole genome shotgun (WGS) entry which is preliminary data.</text>
</comment>
<evidence type="ECO:0000256" key="1">
    <source>
        <dbReference type="SAM" id="MobiDB-lite"/>
    </source>
</evidence>
<organism evidence="2 3">
    <name type="scientific">Funneliformis caledonium</name>
    <dbReference type="NCBI Taxonomy" id="1117310"/>
    <lineage>
        <taxon>Eukaryota</taxon>
        <taxon>Fungi</taxon>
        <taxon>Fungi incertae sedis</taxon>
        <taxon>Mucoromycota</taxon>
        <taxon>Glomeromycotina</taxon>
        <taxon>Glomeromycetes</taxon>
        <taxon>Glomerales</taxon>
        <taxon>Glomeraceae</taxon>
        <taxon>Funneliformis</taxon>
    </lineage>
</organism>
<proteinExistence type="predicted"/>
<feature type="region of interest" description="Disordered" evidence="1">
    <location>
        <begin position="217"/>
        <end position="265"/>
    </location>
</feature>
<dbReference type="OrthoDB" id="2094343at2759"/>
<reference evidence="2" key="1">
    <citation type="submission" date="2021-06" db="EMBL/GenBank/DDBJ databases">
        <authorList>
            <person name="Kallberg Y."/>
            <person name="Tangrot J."/>
            <person name="Rosling A."/>
        </authorList>
    </citation>
    <scope>NUCLEOTIDE SEQUENCE</scope>
    <source>
        <strain evidence="2">UK204</strain>
    </source>
</reference>
<accession>A0A9N9BHS1</accession>
<gene>
    <name evidence="2" type="ORF">FCALED_LOCUS6772</name>
</gene>
<dbReference type="AlphaFoldDB" id="A0A9N9BHS1"/>
<sequence length="293" mass="32613">MDPRLEFHRMHSEINSPIKPSLKDSNYEDNIVQPQSLLKAAIIRHQSIAPEQSESCCNIKIVKELNGSSSKYNYEIIRCSKSKSESGRKSTFFYKVFSQCKVICGKGKTSYTVTARCNVNKKKVVIKRVDKDKLKIPDYYKSPCFSPSNCSCGECLYASQPSPPSSVTATTWTGSNLSNNSPPTSILNNSSQLSIHNGYSQTSYFNNSPSDSILNVGTPHSRSSPQFNKPKKAPSVTFASSAPSCEMPSTIPQSSSLETSSINHGVRQRKLKKPSSWFKKKYFDVDWVTYVAN</sequence>
<evidence type="ECO:0000313" key="3">
    <source>
        <dbReference type="Proteomes" id="UP000789570"/>
    </source>
</evidence>
<feature type="compositionally biased region" description="Polar residues" evidence="1">
    <location>
        <begin position="250"/>
        <end position="263"/>
    </location>
</feature>
<name>A0A9N9BHS1_9GLOM</name>
<keyword evidence="3" id="KW-1185">Reference proteome</keyword>
<evidence type="ECO:0000313" key="2">
    <source>
        <dbReference type="EMBL" id="CAG8564420.1"/>
    </source>
</evidence>
<feature type="compositionally biased region" description="Polar residues" evidence="1">
    <location>
        <begin position="217"/>
        <end position="227"/>
    </location>
</feature>
<dbReference type="Proteomes" id="UP000789570">
    <property type="component" value="Unassembled WGS sequence"/>
</dbReference>
<protein>
    <submittedName>
        <fullName evidence="2">11679_t:CDS:1</fullName>
    </submittedName>
</protein>
<dbReference type="EMBL" id="CAJVPQ010001673">
    <property type="protein sequence ID" value="CAG8564420.1"/>
    <property type="molecule type" value="Genomic_DNA"/>
</dbReference>